<evidence type="ECO:0000313" key="3">
    <source>
        <dbReference type="EMBL" id="GBF36051.1"/>
    </source>
</evidence>
<dbReference type="Proteomes" id="UP000290527">
    <property type="component" value="Unassembled WGS sequence"/>
</dbReference>
<gene>
    <name evidence="3" type="ORF">MHHB_P0276</name>
</gene>
<name>A0A401HPH9_9EURY</name>
<feature type="domain" description="UspA" evidence="2">
    <location>
        <begin position="3"/>
        <end position="142"/>
    </location>
</feature>
<dbReference type="PIRSF" id="PIRSF006276">
    <property type="entry name" value="UspA"/>
    <property type="match status" value="1"/>
</dbReference>
<evidence type="ECO:0000259" key="2">
    <source>
        <dbReference type="Pfam" id="PF00582"/>
    </source>
</evidence>
<dbReference type="PANTHER" id="PTHR46268:SF6">
    <property type="entry name" value="UNIVERSAL STRESS PROTEIN UP12"/>
    <property type="match status" value="1"/>
</dbReference>
<protein>
    <recommendedName>
        <fullName evidence="2">UspA domain-containing protein</fullName>
    </recommendedName>
</protein>
<dbReference type="Pfam" id="PF00582">
    <property type="entry name" value="Usp"/>
    <property type="match status" value="1"/>
</dbReference>
<evidence type="ECO:0000313" key="4">
    <source>
        <dbReference type="Proteomes" id="UP000290527"/>
    </source>
</evidence>
<dbReference type="PRINTS" id="PR01438">
    <property type="entry name" value="UNVRSLSTRESS"/>
</dbReference>
<sequence length="151" mass="16881">MLYRKILIPTDNSKVSIEAARHGLEIAKLMKSKVYVIYVVDIMPFVGLPTEGFWETMKEILEEEGKEAFKKIENMAEEIGVDITTEILEGSPVKEIVEYAEKKGIDLIVMGTSGKSGIDKLLLGSVAEKVSKKAHCPVLLVKMIKEEKKEL</sequence>
<accession>A0A401HPH9</accession>
<dbReference type="RefSeq" id="WP_131006831.1">
    <property type="nucleotide sequence ID" value="NZ_BFAX01000001.1"/>
</dbReference>
<dbReference type="PANTHER" id="PTHR46268">
    <property type="entry name" value="STRESS RESPONSE PROTEIN NHAX"/>
    <property type="match status" value="1"/>
</dbReference>
<dbReference type="SUPFAM" id="SSF52402">
    <property type="entry name" value="Adenine nucleotide alpha hydrolases-like"/>
    <property type="match status" value="1"/>
</dbReference>
<dbReference type="InterPro" id="IPR006015">
    <property type="entry name" value="Universal_stress_UspA"/>
</dbReference>
<dbReference type="OrthoDB" id="105697at2157"/>
<dbReference type="InterPro" id="IPR014729">
    <property type="entry name" value="Rossmann-like_a/b/a_fold"/>
</dbReference>
<dbReference type="CDD" id="cd00293">
    <property type="entry name" value="USP-like"/>
    <property type="match status" value="1"/>
</dbReference>
<dbReference type="AlphaFoldDB" id="A0A401HPH9"/>
<proteinExistence type="inferred from homology"/>
<evidence type="ECO:0000256" key="1">
    <source>
        <dbReference type="ARBA" id="ARBA00008791"/>
    </source>
</evidence>
<dbReference type="EMBL" id="BFAX01000001">
    <property type="protein sequence ID" value="GBF36051.1"/>
    <property type="molecule type" value="Genomic_DNA"/>
</dbReference>
<keyword evidence="4" id="KW-1185">Reference proteome</keyword>
<comment type="similarity">
    <text evidence="1">Belongs to the universal stress protein A family.</text>
</comment>
<reference evidence="3 4" key="1">
    <citation type="journal article" date="2019" name="Int. J. Syst. Evol. Microbiol.">
        <title>Methanofervidicoccus abyssi gen. nov., sp. nov., a hydrogenotrophic methanogen, isolated from a hydrothermal vent chimney in the Mid-Cayman Spreading Center, the Caribbean Sea.</title>
        <authorList>
            <person name="Sakai S."/>
            <person name="Takaki Y."/>
            <person name="Miyazaki M."/>
            <person name="Ogawara M."/>
            <person name="Yanagawa K."/>
            <person name="Miyazaki J."/>
            <person name="Takai K."/>
        </authorList>
    </citation>
    <scope>NUCLEOTIDE SEQUENCE [LARGE SCALE GENOMIC DNA]</scope>
    <source>
        <strain evidence="3 4">HHB</strain>
    </source>
</reference>
<organism evidence="3 4">
    <name type="scientific">Methanofervidicoccus abyssi</name>
    <dbReference type="NCBI Taxonomy" id="2082189"/>
    <lineage>
        <taxon>Archaea</taxon>
        <taxon>Methanobacteriati</taxon>
        <taxon>Methanobacteriota</taxon>
        <taxon>Methanomada group</taxon>
        <taxon>Methanococci</taxon>
        <taxon>Methanococcales</taxon>
        <taxon>Methanofervidicoccus</taxon>
    </lineage>
</organism>
<comment type="caution">
    <text evidence="3">The sequence shown here is derived from an EMBL/GenBank/DDBJ whole genome shotgun (WGS) entry which is preliminary data.</text>
</comment>
<dbReference type="Gene3D" id="3.40.50.620">
    <property type="entry name" value="HUPs"/>
    <property type="match status" value="1"/>
</dbReference>
<dbReference type="InterPro" id="IPR006016">
    <property type="entry name" value="UspA"/>
</dbReference>